<feature type="transmembrane region" description="Helical" evidence="8">
    <location>
        <begin position="192"/>
        <end position="211"/>
    </location>
</feature>
<feature type="transmembrane region" description="Helical" evidence="8">
    <location>
        <begin position="138"/>
        <end position="156"/>
    </location>
</feature>
<dbReference type="PANTHER" id="PTHR43341:SF1">
    <property type="entry name" value="GENERAL AMINO-ACID PERMEASE GAP1"/>
    <property type="match status" value="1"/>
</dbReference>
<dbReference type="Proteomes" id="UP000469558">
    <property type="component" value="Unassembled WGS sequence"/>
</dbReference>
<evidence type="ECO:0000256" key="7">
    <source>
        <dbReference type="SAM" id="MobiDB-lite"/>
    </source>
</evidence>
<evidence type="ECO:0000313" key="11">
    <source>
        <dbReference type="Proteomes" id="UP000469558"/>
    </source>
</evidence>
<dbReference type="Gene3D" id="1.20.1740.10">
    <property type="entry name" value="Amino acid/polyamine transporter I"/>
    <property type="match status" value="1"/>
</dbReference>
<feature type="compositionally biased region" description="Basic and acidic residues" evidence="7">
    <location>
        <begin position="1"/>
        <end position="16"/>
    </location>
</feature>
<dbReference type="EMBL" id="QGMK01000293">
    <property type="protein sequence ID" value="TVY82640.1"/>
    <property type="molecule type" value="Genomic_DNA"/>
</dbReference>
<dbReference type="InterPro" id="IPR004841">
    <property type="entry name" value="AA-permease/SLC12A_dom"/>
</dbReference>
<reference evidence="10 11" key="1">
    <citation type="submission" date="2018-05" db="EMBL/GenBank/DDBJ databases">
        <title>Genome sequencing and assembly of the regulated plant pathogen Lachnellula willkommii and related sister species for the development of diagnostic species identification markers.</title>
        <authorList>
            <person name="Giroux E."/>
            <person name="Bilodeau G."/>
        </authorList>
    </citation>
    <scope>NUCLEOTIDE SEQUENCE [LARGE SCALE GENOMIC DNA]</scope>
    <source>
        <strain evidence="10 11">CBS 268.59</strain>
    </source>
</reference>
<feature type="region of interest" description="Disordered" evidence="7">
    <location>
        <begin position="1"/>
        <end position="35"/>
    </location>
</feature>
<dbReference type="GO" id="GO:0015171">
    <property type="term" value="F:amino acid transmembrane transporter activity"/>
    <property type="evidence" value="ECO:0007669"/>
    <property type="project" value="TreeGrafter"/>
</dbReference>
<organism evidence="10 11">
    <name type="scientific">Lachnellula suecica</name>
    <dbReference type="NCBI Taxonomy" id="602035"/>
    <lineage>
        <taxon>Eukaryota</taxon>
        <taxon>Fungi</taxon>
        <taxon>Dikarya</taxon>
        <taxon>Ascomycota</taxon>
        <taxon>Pezizomycotina</taxon>
        <taxon>Leotiomycetes</taxon>
        <taxon>Helotiales</taxon>
        <taxon>Lachnaceae</taxon>
        <taxon>Lachnellula</taxon>
    </lineage>
</organism>
<feature type="transmembrane region" description="Helical" evidence="8">
    <location>
        <begin position="401"/>
        <end position="425"/>
    </location>
</feature>
<evidence type="ECO:0000313" key="10">
    <source>
        <dbReference type="EMBL" id="TVY82640.1"/>
    </source>
</evidence>
<dbReference type="GO" id="GO:0016020">
    <property type="term" value="C:membrane"/>
    <property type="evidence" value="ECO:0007669"/>
    <property type="project" value="UniProtKB-SubCell"/>
</dbReference>
<evidence type="ECO:0000256" key="5">
    <source>
        <dbReference type="ARBA" id="ARBA00022989"/>
    </source>
</evidence>
<feature type="transmembrane region" description="Helical" evidence="8">
    <location>
        <begin position="377"/>
        <end position="395"/>
    </location>
</feature>
<comment type="caution">
    <text evidence="10">The sequence shown here is derived from an EMBL/GenBank/DDBJ whole genome shotgun (WGS) entry which is preliminary data.</text>
</comment>
<evidence type="ECO:0000259" key="9">
    <source>
        <dbReference type="Pfam" id="PF00324"/>
    </source>
</evidence>
<feature type="domain" description="Amino acid permease/ SLC12A" evidence="9">
    <location>
        <begin position="51"/>
        <end position="507"/>
    </location>
</feature>
<dbReference type="InterPro" id="IPR050524">
    <property type="entry name" value="APC_YAT"/>
</dbReference>
<keyword evidence="3 8" id="KW-0812">Transmembrane</keyword>
<comment type="subcellular location">
    <subcellularLocation>
        <location evidence="1">Membrane</location>
        <topology evidence="1">Multi-pass membrane protein</topology>
    </subcellularLocation>
</comment>
<feature type="transmembrane region" description="Helical" evidence="8">
    <location>
        <begin position="316"/>
        <end position="343"/>
    </location>
</feature>
<evidence type="ECO:0000256" key="2">
    <source>
        <dbReference type="ARBA" id="ARBA00022448"/>
    </source>
</evidence>
<dbReference type="PIRSF" id="PIRSF006060">
    <property type="entry name" value="AA_transporter"/>
    <property type="match status" value="1"/>
</dbReference>
<keyword evidence="5 8" id="KW-1133">Transmembrane helix</keyword>
<evidence type="ECO:0000256" key="8">
    <source>
        <dbReference type="SAM" id="Phobius"/>
    </source>
</evidence>
<keyword evidence="6 8" id="KW-0472">Membrane</keyword>
<dbReference type="Pfam" id="PF00324">
    <property type="entry name" value="AA_permease"/>
    <property type="match status" value="1"/>
</dbReference>
<feature type="transmembrane region" description="Helical" evidence="8">
    <location>
        <begin position="446"/>
        <end position="471"/>
    </location>
</feature>
<feature type="transmembrane region" description="Helical" evidence="8">
    <location>
        <begin position="54"/>
        <end position="73"/>
    </location>
</feature>
<evidence type="ECO:0000256" key="3">
    <source>
        <dbReference type="ARBA" id="ARBA00022692"/>
    </source>
</evidence>
<dbReference type="PANTHER" id="PTHR43341">
    <property type="entry name" value="AMINO ACID PERMEASE"/>
    <property type="match status" value="1"/>
</dbReference>
<dbReference type="AlphaFoldDB" id="A0A8T9CFA3"/>
<keyword evidence="2" id="KW-0813">Transport</keyword>
<feature type="transmembrane region" description="Helical" evidence="8">
    <location>
        <begin position="168"/>
        <end position="186"/>
    </location>
</feature>
<feature type="transmembrane region" description="Helical" evidence="8">
    <location>
        <begin position="277"/>
        <end position="296"/>
    </location>
</feature>
<keyword evidence="11" id="KW-1185">Reference proteome</keyword>
<feature type="transmembrane region" description="Helical" evidence="8">
    <location>
        <begin position="107"/>
        <end position="126"/>
    </location>
</feature>
<feature type="compositionally biased region" description="Polar residues" evidence="7">
    <location>
        <begin position="20"/>
        <end position="29"/>
    </location>
</feature>
<feature type="transmembrane region" description="Helical" evidence="8">
    <location>
        <begin position="483"/>
        <end position="501"/>
    </location>
</feature>
<gene>
    <name evidence="10" type="ORF">LSUE1_G002833</name>
</gene>
<protein>
    <submittedName>
        <fullName evidence="10">Putative amino-acid permease P7G5.06</fullName>
    </submittedName>
</protein>
<name>A0A8T9CFA3_9HELO</name>
<proteinExistence type="predicted"/>
<evidence type="ECO:0000256" key="1">
    <source>
        <dbReference type="ARBA" id="ARBA00004141"/>
    </source>
</evidence>
<evidence type="ECO:0000256" key="4">
    <source>
        <dbReference type="ARBA" id="ARBA00022970"/>
    </source>
</evidence>
<sequence>MSLKHEEVGGLSEKHANVTPGYSPTQDGSSDPEHLAVTGGNALHKDLKGRHMQMIAIGGAIGAGLFVGSGSAFQNGGPASVLLGFMIARLWLTRSLSYLVMQALAELAVLYPVNGAFTMYICRFVDPSWGFACGWQYAISWLTVLPFEISAACNIIHFWPGSEGISNAAWIVPLLVALVAIQLFGVEFVLSIMKIIACIGFMILGIIIDCGGVPTDDRGYIGAKYWHNPGAFNNGFHGFCSVFVTAAFAYTGTELTGLAAAETADPVKEIPKASKQVVWRIAIFYIVNLFLVGLIVPYDSDYYKQEGAESRTSPFVIAIESAGIKVLPGIFNAVILISVMSVANSCTFGSTRTIQALAGNGMGPGFLAYIDKHGRPISTVVLQLLFGCLAFINLADNGGVIFNWLLSLSGLSILFIYGSIALAHIRFRSAWKAAGHSTDELPFKAAFGIWGSYICLFINIIALMAQFYTALYPIGGPYLTANLFFQAYLAGPFLIALYLGWKIYSWFVRPEDRPFYVKIRDIDIYSGMRAEQVYISGPNVSEEDRRRNLAEYKGAEKKQNLAVRIFGNLF</sequence>
<dbReference type="FunFam" id="1.20.1740.10:FF:000001">
    <property type="entry name" value="Amino acid permease"/>
    <property type="match status" value="1"/>
</dbReference>
<keyword evidence="4" id="KW-0029">Amino-acid transport</keyword>
<evidence type="ECO:0000256" key="6">
    <source>
        <dbReference type="ARBA" id="ARBA00023136"/>
    </source>
</evidence>
<dbReference type="OrthoDB" id="3900342at2759"/>
<accession>A0A8T9CFA3</accession>